<evidence type="ECO:0000259" key="1">
    <source>
        <dbReference type="Pfam" id="PF13276"/>
    </source>
</evidence>
<dbReference type="Proteomes" id="UP000035760">
    <property type="component" value="Unassembled WGS sequence"/>
</dbReference>
<proteinExistence type="predicted"/>
<comment type="caution">
    <text evidence="2">The sequence shown here is derived from an EMBL/GenBank/DDBJ whole genome shotgun (WGS) entry which is preliminary data.</text>
</comment>
<dbReference type="EMBL" id="CBTJ020000108">
    <property type="protein sequence ID" value="CDI04333.1"/>
    <property type="molecule type" value="Genomic_DNA"/>
</dbReference>
<dbReference type="PANTHER" id="PTHR46889">
    <property type="entry name" value="TRANSPOSASE INSF FOR INSERTION SEQUENCE IS3B-RELATED"/>
    <property type="match status" value="1"/>
</dbReference>
<reference evidence="2" key="2">
    <citation type="submission" date="2014-03" db="EMBL/GenBank/DDBJ databases">
        <title>Candidatus Competibacter-lineage genomes retrieved from metagenomes reveal functional metabolic diversity.</title>
        <authorList>
            <person name="McIlroy S.J."/>
            <person name="Albertsen M."/>
            <person name="Andresen E.K."/>
            <person name="Saunders A.M."/>
            <person name="Kristiansen R."/>
            <person name="Stokholm-Bjerregaard M."/>
            <person name="Nielsen K.L."/>
            <person name="Nielsen P.H."/>
        </authorList>
    </citation>
    <scope>NUCLEOTIDE SEQUENCE</scope>
    <source>
        <strain evidence="2">Run_A_D11</strain>
    </source>
</reference>
<dbReference type="InterPro" id="IPR025948">
    <property type="entry name" value="HTH-like_dom"/>
</dbReference>
<evidence type="ECO:0000313" key="2">
    <source>
        <dbReference type="EMBL" id="CDI04333.1"/>
    </source>
</evidence>
<keyword evidence="3" id="KW-1185">Reference proteome</keyword>
<organism evidence="2 3">
    <name type="scientific">Candidatus Competibacter denitrificans Run_A_D11</name>
    <dbReference type="NCBI Taxonomy" id="1400863"/>
    <lineage>
        <taxon>Bacteria</taxon>
        <taxon>Pseudomonadati</taxon>
        <taxon>Pseudomonadota</taxon>
        <taxon>Gammaproteobacteria</taxon>
        <taxon>Candidatus Competibacteraceae</taxon>
        <taxon>Candidatus Competibacter</taxon>
    </lineage>
</organism>
<gene>
    <name evidence="2" type="ORF">BN873_950016</name>
</gene>
<reference evidence="2" key="1">
    <citation type="submission" date="2013-07" db="EMBL/GenBank/DDBJ databases">
        <authorList>
            <person name="McIlroy S."/>
        </authorList>
    </citation>
    <scope>NUCLEOTIDE SEQUENCE [LARGE SCALE GENOMIC DNA]</scope>
    <source>
        <strain evidence="2">Run_A_D11</strain>
    </source>
</reference>
<dbReference type="AlphaFoldDB" id="W6MEB7"/>
<dbReference type="Pfam" id="PF13276">
    <property type="entry name" value="HTH_21"/>
    <property type="match status" value="1"/>
</dbReference>
<feature type="domain" description="HTH-like" evidence="1">
    <location>
        <begin position="47"/>
        <end position="103"/>
    </location>
</feature>
<dbReference type="PANTHER" id="PTHR46889:SF4">
    <property type="entry name" value="TRANSPOSASE INSO FOR INSERTION SEQUENCE ELEMENT IS911B-RELATED"/>
    <property type="match status" value="1"/>
</dbReference>
<dbReference type="InterPro" id="IPR050900">
    <property type="entry name" value="Transposase_IS3/IS150/IS904"/>
</dbReference>
<name>W6MEB7_9GAMM</name>
<sequence>MNAFIDTHRGVDGVEPICKVLPIAPSTYYWHAARRVDPRRRPTRTQRDERLCESIQRIWEENFQVYGARKVWWQLRRAGIIVARCAVEQLMRRLGLKGVRRGRSIKTTLSNRNVPSPLDRVHRQFTADRPDALWVADFT</sequence>
<dbReference type="STRING" id="1400863.BN873_950016"/>
<evidence type="ECO:0000313" key="3">
    <source>
        <dbReference type="Proteomes" id="UP000035760"/>
    </source>
</evidence>
<accession>W6MEB7</accession>
<protein>
    <submittedName>
        <fullName evidence="2">Transposase</fullName>
    </submittedName>
</protein>